<name>X0TME4_9ZZZZ</name>
<protein>
    <recommendedName>
        <fullName evidence="1">Glycosyltransferase 2-like domain-containing protein</fullName>
    </recommendedName>
</protein>
<feature type="domain" description="Glycosyltransferase 2-like" evidence="1">
    <location>
        <begin position="11"/>
        <end position="48"/>
    </location>
</feature>
<reference evidence="2" key="1">
    <citation type="journal article" date="2014" name="Front. Microbiol.">
        <title>High frequency of phylogenetically diverse reductive dehalogenase-homologous genes in deep subseafloor sedimentary metagenomes.</title>
        <authorList>
            <person name="Kawai M."/>
            <person name="Futagami T."/>
            <person name="Toyoda A."/>
            <person name="Takaki Y."/>
            <person name="Nishi S."/>
            <person name="Hori S."/>
            <person name="Arai W."/>
            <person name="Tsubouchi T."/>
            <person name="Morono Y."/>
            <person name="Uchiyama I."/>
            <person name="Ito T."/>
            <person name="Fujiyama A."/>
            <person name="Inagaki F."/>
            <person name="Takami H."/>
        </authorList>
    </citation>
    <scope>NUCLEOTIDE SEQUENCE</scope>
    <source>
        <strain evidence="2">Expedition CK06-06</strain>
    </source>
</reference>
<dbReference type="Gene3D" id="3.90.550.10">
    <property type="entry name" value="Spore Coat Polysaccharide Biosynthesis Protein SpsA, Chain A"/>
    <property type="match status" value="1"/>
</dbReference>
<sequence length="48" mass="5401">MSELNQHTTLVLVPAYNAAGYLPELIVRIKKYVCDEHLLIINDGSTDE</sequence>
<comment type="caution">
    <text evidence="2">The sequence shown here is derived from an EMBL/GenBank/DDBJ whole genome shotgun (WGS) entry which is preliminary data.</text>
</comment>
<dbReference type="EMBL" id="BARS01013197">
    <property type="protein sequence ID" value="GAF94409.1"/>
    <property type="molecule type" value="Genomic_DNA"/>
</dbReference>
<dbReference type="AlphaFoldDB" id="X0TME4"/>
<proteinExistence type="predicted"/>
<dbReference type="InterPro" id="IPR029044">
    <property type="entry name" value="Nucleotide-diphossugar_trans"/>
</dbReference>
<dbReference type="InterPro" id="IPR001173">
    <property type="entry name" value="Glyco_trans_2-like"/>
</dbReference>
<evidence type="ECO:0000313" key="2">
    <source>
        <dbReference type="EMBL" id="GAF94409.1"/>
    </source>
</evidence>
<evidence type="ECO:0000259" key="1">
    <source>
        <dbReference type="Pfam" id="PF00535"/>
    </source>
</evidence>
<gene>
    <name evidence="2" type="ORF">S01H1_23072</name>
</gene>
<dbReference type="Pfam" id="PF00535">
    <property type="entry name" value="Glycos_transf_2"/>
    <property type="match status" value="1"/>
</dbReference>
<organism evidence="2">
    <name type="scientific">marine sediment metagenome</name>
    <dbReference type="NCBI Taxonomy" id="412755"/>
    <lineage>
        <taxon>unclassified sequences</taxon>
        <taxon>metagenomes</taxon>
        <taxon>ecological metagenomes</taxon>
    </lineage>
</organism>
<accession>X0TME4</accession>
<feature type="non-terminal residue" evidence="2">
    <location>
        <position position="48"/>
    </location>
</feature>
<dbReference type="SUPFAM" id="SSF53448">
    <property type="entry name" value="Nucleotide-diphospho-sugar transferases"/>
    <property type="match status" value="1"/>
</dbReference>